<accession>A0A1M7HJT2</accession>
<dbReference type="EMBL" id="FRCR01000003">
    <property type="protein sequence ID" value="SHM28698.1"/>
    <property type="molecule type" value="Genomic_DNA"/>
</dbReference>
<evidence type="ECO:0000313" key="1">
    <source>
        <dbReference type="EMBL" id="SHM28698.1"/>
    </source>
</evidence>
<evidence type="ECO:0008006" key="3">
    <source>
        <dbReference type="Google" id="ProtNLM"/>
    </source>
</evidence>
<reference evidence="2" key="1">
    <citation type="submission" date="2016-11" db="EMBL/GenBank/DDBJ databases">
        <authorList>
            <person name="Varghese N."/>
            <person name="Submissions S."/>
        </authorList>
    </citation>
    <scope>NUCLEOTIDE SEQUENCE [LARGE SCALE GENOMIC DNA]</scope>
    <source>
        <strain evidence="2">DSM 18802</strain>
    </source>
</reference>
<evidence type="ECO:0000313" key="2">
    <source>
        <dbReference type="Proteomes" id="UP000184375"/>
    </source>
</evidence>
<proteinExistence type="predicted"/>
<gene>
    <name evidence="1" type="ORF">SAMN05660826_00678</name>
</gene>
<sequence length="77" mass="8851">MTEIYLNLGQEINYFDINSLKRRLQSIKPGEEIVIRMEATDAHQADLIVEELKNQGFDYQPHGGHSGEYFLIAKKKG</sequence>
<dbReference type="AlphaFoldDB" id="A0A1M7HJT2"/>
<keyword evidence="2" id="KW-1185">Reference proteome</keyword>
<dbReference type="STRING" id="447595.SAMN05660826_00678"/>
<dbReference type="Proteomes" id="UP000184375">
    <property type="component" value="Unassembled WGS sequence"/>
</dbReference>
<protein>
    <recommendedName>
        <fullName evidence="3">TusA-related sulfurtransferase</fullName>
    </recommendedName>
</protein>
<dbReference type="RefSeq" id="WP_073254669.1">
    <property type="nucleotide sequence ID" value="NZ_FRCR01000003.1"/>
</dbReference>
<dbReference type="OrthoDB" id="1725415at2"/>
<name>A0A1M7HJT2_9FIRM</name>
<organism evidence="1 2">
    <name type="scientific">Caldanaerovirga acetigignens</name>
    <dbReference type="NCBI Taxonomy" id="447595"/>
    <lineage>
        <taxon>Bacteria</taxon>
        <taxon>Bacillati</taxon>
        <taxon>Bacillota</taxon>
        <taxon>Clostridia</taxon>
        <taxon>Thermosediminibacterales</taxon>
        <taxon>Thermosediminibacteraceae</taxon>
        <taxon>Caldanaerovirga</taxon>
    </lineage>
</organism>